<sequence length="254" mass="25979">MASSEKARAACFTAADGVSIMCDASSVQTATVGTGPGLNNVNLNVLPSARINTGEFAAISLDSNAYIDIGDNAIVQNTTTAGSGDGLWGKGGNVIEFNNNTLLTVGKGAQVVALGRELAFENNAVHVHGADNTLINYGIIHSKAGPAIRLESNEGVNILDNYGEISMIAPFKIAIDSEHTHNSVAIINRAGGAIQGAILLGSGDNSVTLEAGSFLNGSIFGGGGNNSLILEGKNGIVSSPGVWNRVYQRLPNAS</sequence>
<reference evidence="1" key="1">
    <citation type="submission" date="2024-06" db="EMBL/GenBank/DDBJ databases">
        <authorList>
            <person name="Coelho C."/>
            <person name="Bento M."/>
            <person name="Garcia E."/>
            <person name="Camelo A."/>
            <person name="Brandao I."/>
            <person name="Espirito Santo C."/>
            <person name="Trovao J."/>
            <person name="Verissimo A."/>
            <person name="Costa J."/>
            <person name="Tiago I."/>
        </authorList>
    </citation>
    <scope>NUCLEOTIDE SEQUENCE</scope>
    <source>
        <strain evidence="1">KWT182</strain>
    </source>
</reference>
<dbReference type="EMBL" id="CP157947">
    <property type="protein sequence ID" value="XBS70786.1"/>
    <property type="molecule type" value="Genomic_DNA"/>
</dbReference>
<name>A0AAU7QF22_9GAMM</name>
<proteinExistence type="predicted"/>
<evidence type="ECO:0000313" key="1">
    <source>
        <dbReference type="EMBL" id="XBS70786.1"/>
    </source>
</evidence>
<dbReference type="AlphaFoldDB" id="A0AAU7QF22"/>
<organism evidence="1">
    <name type="scientific">Acerihabitans sp. KWT182</name>
    <dbReference type="NCBI Taxonomy" id="3157919"/>
    <lineage>
        <taxon>Bacteria</taxon>
        <taxon>Pseudomonadati</taxon>
        <taxon>Pseudomonadota</taxon>
        <taxon>Gammaproteobacteria</taxon>
        <taxon>Enterobacterales</taxon>
        <taxon>Pectobacteriaceae</taxon>
        <taxon>Acerihabitans</taxon>
    </lineage>
</organism>
<gene>
    <name evidence="1" type="ORF">ABK905_06630</name>
</gene>
<accession>A0AAU7QF22</accession>
<protein>
    <recommendedName>
        <fullName evidence="2">Autotransporter outer membrane beta-barrel domain-containing protein</fullName>
    </recommendedName>
</protein>
<evidence type="ECO:0008006" key="2">
    <source>
        <dbReference type="Google" id="ProtNLM"/>
    </source>
</evidence>